<organism evidence="1 2">
    <name type="scientific">Artomyces pyxidatus</name>
    <dbReference type="NCBI Taxonomy" id="48021"/>
    <lineage>
        <taxon>Eukaryota</taxon>
        <taxon>Fungi</taxon>
        <taxon>Dikarya</taxon>
        <taxon>Basidiomycota</taxon>
        <taxon>Agaricomycotina</taxon>
        <taxon>Agaricomycetes</taxon>
        <taxon>Russulales</taxon>
        <taxon>Auriscalpiaceae</taxon>
        <taxon>Artomyces</taxon>
    </lineage>
</organism>
<keyword evidence="2" id="KW-1185">Reference proteome</keyword>
<sequence length="169" mass="18596">MSEFRQLISALQVAGSPGLSGDRRGVRYFVIYNGRNSTVHDDWAEVLVDLVREVGRCRPVQACFTLAEAISAWKKAVNFSNPEAVETASQETCSPSSLQDETLSYAAAAPLSISSSHAANIQIEQYFDPRPLPVEIYVTRETTVEVSELARELEEANGPDQTDREGCEL</sequence>
<name>A0ACB8SJZ4_9AGAM</name>
<reference evidence="1" key="1">
    <citation type="submission" date="2021-03" db="EMBL/GenBank/DDBJ databases">
        <authorList>
            <consortium name="DOE Joint Genome Institute"/>
            <person name="Ahrendt S."/>
            <person name="Looney B.P."/>
            <person name="Miyauchi S."/>
            <person name="Morin E."/>
            <person name="Drula E."/>
            <person name="Courty P.E."/>
            <person name="Chicoki N."/>
            <person name="Fauchery L."/>
            <person name="Kohler A."/>
            <person name="Kuo A."/>
            <person name="Labutti K."/>
            <person name="Pangilinan J."/>
            <person name="Lipzen A."/>
            <person name="Riley R."/>
            <person name="Andreopoulos W."/>
            <person name="He G."/>
            <person name="Johnson J."/>
            <person name="Barry K.W."/>
            <person name="Grigoriev I.V."/>
            <person name="Nagy L."/>
            <person name="Hibbett D."/>
            <person name="Henrissat B."/>
            <person name="Matheny P.B."/>
            <person name="Labbe J."/>
            <person name="Martin F."/>
        </authorList>
    </citation>
    <scope>NUCLEOTIDE SEQUENCE</scope>
    <source>
        <strain evidence="1">HHB10654</strain>
    </source>
</reference>
<evidence type="ECO:0000313" key="1">
    <source>
        <dbReference type="EMBL" id="KAI0056183.1"/>
    </source>
</evidence>
<comment type="caution">
    <text evidence="1">The sequence shown here is derived from an EMBL/GenBank/DDBJ whole genome shotgun (WGS) entry which is preliminary data.</text>
</comment>
<evidence type="ECO:0000313" key="2">
    <source>
        <dbReference type="Proteomes" id="UP000814140"/>
    </source>
</evidence>
<dbReference type="Proteomes" id="UP000814140">
    <property type="component" value="Unassembled WGS sequence"/>
</dbReference>
<reference evidence="1" key="2">
    <citation type="journal article" date="2022" name="New Phytol.">
        <title>Evolutionary transition to the ectomycorrhizal habit in the genomes of a hyperdiverse lineage of mushroom-forming fungi.</title>
        <authorList>
            <person name="Looney B."/>
            <person name="Miyauchi S."/>
            <person name="Morin E."/>
            <person name="Drula E."/>
            <person name="Courty P.E."/>
            <person name="Kohler A."/>
            <person name="Kuo A."/>
            <person name="LaButti K."/>
            <person name="Pangilinan J."/>
            <person name="Lipzen A."/>
            <person name="Riley R."/>
            <person name="Andreopoulos W."/>
            <person name="He G."/>
            <person name="Johnson J."/>
            <person name="Nolan M."/>
            <person name="Tritt A."/>
            <person name="Barry K.W."/>
            <person name="Grigoriev I.V."/>
            <person name="Nagy L.G."/>
            <person name="Hibbett D."/>
            <person name="Henrissat B."/>
            <person name="Matheny P.B."/>
            <person name="Labbe J."/>
            <person name="Martin F.M."/>
        </authorList>
    </citation>
    <scope>NUCLEOTIDE SEQUENCE</scope>
    <source>
        <strain evidence="1">HHB10654</strain>
    </source>
</reference>
<accession>A0ACB8SJZ4</accession>
<proteinExistence type="predicted"/>
<protein>
    <submittedName>
        <fullName evidence="1">Uncharacterized protein</fullName>
    </submittedName>
</protein>
<gene>
    <name evidence="1" type="ORF">BV25DRAFT_1842461</name>
</gene>
<dbReference type="EMBL" id="MU277269">
    <property type="protein sequence ID" value="KAI0056183.1"/>
    <property type="molecule type" value="Genomic_DNA"/>
</dbReference>